<name>A0ACB7EUN0_NIBAL</name>
<accession>A0ACB7EUN0</accession>
<evidence type="ECO:0000313" key="2">
    <source>
        <dbReference type="Proteomes" id="UP000805704"/>
    </source>
</evidence>
<reference evidence="1" key="1">
    <citation type="submission" date="2020-04" db="EMBL/GenBank/DDBJ databases">
        <title>A chromosome-scale assembly and high-density genetic map of the yellow drum (Nibea albiflora) genome.</title>
        <authorList>
            <person name="Xu D."/>
            <person name="Zhang W."/>
            <person name="Chen R."/>
            <person name="Tan P."/>
            <person name="Wang L."/>
            <person name="Song H."/>
            <person name="Tian L."/>
            <person name="Zhu Q."/>
            <person name="Wang B."/>
        </authorList>
    </citation>
    <scope>NUCLEOTIDE SEQUENCE</scope>
    <source>
        <strain evidence="1">ZJHYS-2018</strain>
    </source>
</reference>
<comment type="caution">
    <text evidence="1">The sequence shown here is derived from an EMBL/GenBank/DDBJ whole genome shotgun (WGS) entry which is preliminary data.</text>
</comment>
<gene>
    <name evidence="1" type="ORF">GBF38_004999</name>
</gene>
<proteinExistence type="predicted"/>
<dbReference type="EMBL" id="CM024809">
    <property type="protein sequence ID" value="KAG8005932.1"/>
    <property type="molecule type" value="Genomic_DNA"/>
</dbReference>
<keyword evidence="2" id="KW-1185">Reference proteome</keyword>
<dbReference type="Proteomes" id="UP000805704">
    <property type="component" value="Chromosome 21"/>
</dbReference>
<evidence type="ECO:0000313" key="1">
    <source>
        <dbReference type="EMBL" id="KAG8005932.1"/>
    </source>
</evidence>
<protein>
    <submittedName>
        <fullName evidence="1">Uncharacterized protein</fullName>
    </submittedName>
</protein>
<organism evidence="1 2">
    <name type="scientific">Nibea albiflora</name>
    <name type="common">Yellow drum</name>
    <name type="synonym">Corvina albiflora</name>
    <dbReference type="NCBI Taxonomy" id="240163"/>
    <lineage>
        <taxon>Eukaryota</taxon>
        <taxon>Metazoa</taxon>
        <taxon>Chordata</taxon>
        <taxon>Craniata</taxon>
        <taxon>Vertebrata</taxon>
        <taxon>Euteleostomi</taxon>
        <taxon>Actinopterygii</taxon>
        <taxon>Neopterygii</taxon>
        <taxon>Teleostei</taxon>
        <taxon>Neoteleostei</taxon>
        <taxon>Acanthomorphata</taxon>
        <taxon>Eupercaria</taxon>
        <taxon>Sciaenidae</taxon>
        <taxon>Nibea</taxon>
    </lineage>
</organism>
<sequence length="300" mass="33753">MPTRLKVTPTWYLSVGNTVQINCTTTNTSEYKDKIDLQLVWTKMGPGERTKQVLVSQRASTGISYVLGPVTHEHQGVYTCDDDGSLPDIFVHDWHSFIWVEDASPRASIDLISHNRIQFAHGENFTVSCQLPDDNSQWKMMRNDVWTGNITECPNQVSSGRNLSCTSRSQYPWTDYVYWCESSTGERSNALNITTTIAVKAVLESPSLPVLEGEDVVLRCLTRDNTSKPFTPSSEAIFYKDDGTKWILTEGTLTLTAVTKANEGFYECKKPLGEKSDKSWLSVTVRPKEDQKEKSDTETS</sequence>